<comment type="caution">
    <text evidence="1">The sequence shown here is derived from an EMBL/GenBank/DDBJ whole genome shotgun (WGS) entry which is preliminary data.</text>
</comment>
<reference evidence="1 2" key="1">
    <citation type="journal article" date="2014" name="Agronomy (Basel)">
        <title>A Draft Genome Sequence for Ensete ventricosum, the Drought-Tolerant Tree Against Hunger.</title>
        <authorList>
            <person name="Harrison J."/>
            <person name="Moore K.A."/>
            <person name="Paszkiewicz K."/>
            <person name="Jones T."/>
            <person name="Grant M."/>
            <person name="Ambacheew D."/>
            <person name="Muzemil S."/>
            <person name="Studholme D.J."/>
        </authorList>
    </citation>
    <scope>NUCLEOTIDE SEQUENCE [LARGE SCALE GENOMIC DNA]</scope>
</reference>
<name>A0A426Z9G5_ENSVE</name>
<gene>
    <name evidence="1" type="ORF">B296_00003509</name>
</gene>
<dbReference type="AlphaFoldDB" id="A0A426Z9G5"/>
<evidence type="ECO:0000313" key="1">
    <source>
        <dbReference type="EMBL" id="RRT60625.1"/>
    </source>
</evidence>
<accession>A0A426Z9G5</accession>
<protein>
    <submittedName>
        <fullName evidence="1">Uncharacterized protein</fullName>
    </submittedName>
</protein>
<proteinExistence type="predicted"/>
<organism evidence="1 2">
    <name type="scientific">Ensete ventricosum</name>
    <name type="common">Abyssinian banana</name>
    <name type="synonym">Musa ensete</name>
    <dbReference type="NCBI Taxonomy" id="4639"/>
    <lineage>
        <taxon>Eukaryota</taxon>
        <taxon>Viridiplantae</taxon>
        <taxon>Streptophyta</taxon>
        <taxon>Embryophyta</taxon>
        <taxon>Tracheophyta</taxon>
        <taxon>Spermatophyta</taxon>
        <taxon>Magnoliopsida</taxon>
        <taxon>Liliopsida</taxon>
        <taxon>Zingiberales</taxon>
        <taxon>Musaceae</taxon>
        <taxon>Ensete</taxon>
    </lineage>
</organism>
<evidence type="ECO:0000313" key="2">
    <source>
        <dbReference type="Proteomes" id="UP000287651"/>
    </source>
</evidence>
<dbReference type="EMBL" id="AMZH03007711">
    <property type="protein sequence ID" value="RRT60625.1"/>
    <property type="molecule type" value="Genomic_DNA"/>
</dbReference>
<sequence length="107" mass="11881">MAATITLSPHNPLSFSPFPNYRKASEPYSPSNLFHFLLTMTGRFPLQCRSLILALKATSLLPFARVLKAGLGTDRLVLTRCLIQFSLGIFDTTVLAWDHRGVSEDTV</sequence>
<dbReference type="Proteomes" id="UP000287651">
    <property type="component" value="Unassembled WGS sequence"/>
</dbReference>